<accession>A0A1H2G049</accession>
<feature type="transmembrane region" description="Helical" evidence="1">
    <location>
        <begin position="16"/>
        <end position="35"/>
    </location>
</feature>
<keyword evidence="3" id="KW-1185">Reference proteome</keyword>
<dbReference type="Proteomes" id="UP000243924">
    <property type="component" value="Chromosome I"/>
</dbReference>
<keyword evidence="1" id="KW-0472">Membrane</keyword>
<proteinExistence type="predicted"/>
<dbReference type="RefSeq" id="WP_092386380.1">
    <property type="nucleotide sequence ID" value="NZ_LT629787.1"/>
</dbReference>
<feature type="transmembrane region" description="Helical" evidence="1">
    <location>
        <begin position="74"/>
        <end position="95"/>
    </location>
</feature>
<dbReference type="AlphaFoldDB" id="A0A1H2G049"/>
<evidence type="ECO:0000313" key="3">
    <source>
        <dbReference type="Proteomes" id="UP000243924"/>
    </source>
</evidence>
<gene>
    <name evidence="2" type="ORF">SAMN05216210_1934</name>
</gene>
<evidence type="ECO:0000313" key="2">
    <source>
        <dbReference type="EMBL" id="SDU12953.1"/>
    </source>
</evidence>
<name>A0A1H2G049_9GAMM</name>
<dbReference type="OrthoDB" id="7030838at2"/>
<keyword evidence="1" id="KW-0812">Transmembrane</keyword>
<organism evidence="2 3">
    <name type="scientific">Halopseudomonas salegens</name>
    <dbReference type="NCBI Taxonomy" id="1434072"/>
    <lineage>
        <taxon>Bacteria</taxon>
        <taxon>Pseudomonadati</taxon>
        <taxon>Pseudomonadota</taxon>
        <taxon>Gammaproteobacteria</taxon>
        <taxon>Pseudomonadales</taxon>
        <taxon>Pseudomonadaceae</taxon>
        <taxon>Halopseudomonas</taxon>
    </lineage>
</organism>
<reference evidence="3" key="1">
    <citation type="submission" date="2016-10" db="EMBL/GenBank/DDBJ databases">
        <authorList>
            <person name="Varghese N."/>
            <person name="Submissions S."/>
        </authorList>
    </citation>
    <scope>NUCLEOTIDE SEQUENCE [LARGE SCALE GENOMIC DNA]</scope>
    <source>
        <strain evidence="3">CECT 8338</strain>
    </source>
</reference>
<evidence type="ECO:0000256" key="1">
    <source>
        <dbReference type="SAM" id="Phobius"/>
    </source>
</evidence>
<sequence>MPALQSAWIFYLNHPAFVINALALFYGLCGAWLVFATQYRSRRAIANLTVSPANSAGSPPLMELDPASQRTNRLFYTVAAVCLGLAMLLTLISTLI</sequence>
<protein>
    <submittedName>
        <fullName evidence="2">Uncharacterized protein</fullName>
    </submittedName>
</protein>
<keyword evidence="1" id="KW-1133">Transmembrane helix</keyword>
<dbReference type="EMBL" id="LT629787">
    <property type="protein sequence ID" value="SDU12953.1"/>
    <property type="molecule type" value="Genomic_DNA"/>
</dbReference>